<organism evidence="1 2">
    <name type="scientific">Phytohabitans aurantiacus</name>
    <dbReference type="NCBI Taxonomy" id="3016789"/>
    <lineage>
        <taxon>Bacteria</taxon>
        <taxon>Bacillati</taxon>
        <taxon>Actinomycetota</taxon>
        <taxon>Actinomycetes</taxon>
        <taxon>Micromonosporales</taxon>
        <taxon>Micromonosporaceae</taxon>
    </lineage>
</organism>
<dbReference type="Proteomes" id="UP001144280">
    <property type="component" value="Unassembled WGS sequence"/>
</dbReference>
<proteinExistence type="predicted"/>
<accession>A0ABQ5R2A3</accession>
<evidence type="ECO:0000313" key="1">
    <source>
        <dbReference type="EMBL" id="GLI00686.1"/>
    </source>
</evidence>
<comment type="caution">
    <text evidence="1">The sequence shown here is derived from an EMBL/GenBank/DDBJ whole genome shotgun (WGS) entry which is preliminary data.</text>
</comment>
<dbReference type="RefSeq" id="WP_281901183.1">
    <property type="nucleotide sequence ID" value="NZ_BSDI01000034.1"/>
</dbReference>
<sequence length="59" mass="6598">MDFTHWHTWTEGEWPVPVSGREVAAQAAVRGRRAQDLAPVVSDPEIIGRMAVMLRKRGA</sequence>
<dbReference type="EMBL" id="BSDI01000034">
    <property type="protein sequence ID" value="GLI00686.1"/>
    <property type="molecule type" value="Genomic_DNA"/>
</dbReference>
<keyword evidence="2" id="KW-1185">Reference proteome</keyword>
<reference evidence="1" key="1">
    <citation type="submission" date="2022-12" db="EMBL/GenBank/DDBJ databases">
        <title>New Phytohabitans aurantiacus sp. RD004123 nov., an actinomycete isolated from soil.</title>
        <authorList>
            <person name="Triningsih D.W."/>
            <person name="Harunari E."/>
            <person name="Igarashi Y."/>
        </authorList>
    </citation>
    <scope>NUCLEOTIDE SEQUENCE</scope>
    <source>
        <strain evidence="1">RD004123</strain>
    </source>
</reference>
<protein>
    <submittedName>
        <fullName evidence="1">Uncharacterized protein</fullName>
    </submittedName>
</protein>
<evidence type="ECO:0000313" key="2">
    <source>
        <dbReference type="Proteomes" id="UP001144280"/>
    </source>
</evidence>
<name>A0ABQ5R2A3_9ACTN</name>
<gene>
    <name evidence="1" type="ORF">Pa4123_59620</name>
</gene>